<gene>
    <name evidence="1" type="ORF">PR048_024825</name>
</gene>
<dbReference type="SUPFAM" id="SSF48726">
    <property type="entry name" value="Immunoglobulin"/>
    <property type="match status" value="1"/>
</dbReference>
<evidence type="ECO:0000313" key="2">
    <source>
        <dbReference type="Proteomes" id="UP001159363"/>
    </source>
</evidence>
<dbReference type="InterPro" id="IPR013783">
    <property type="entry name" value="Ig-like_fold"/>
</dbReference>
<dbReference type="CDD" id="cd00096">
    <property type="entry name" value="Ig"/>
    <property type="match status" value="1"/>
</dbReference>
<dbReference type="PANTHER" id="PTHR23278">
    <property type="entry name" value="SIDESTEP PROTEIN"/>
    <property type="match status" value="1"/>
</dbReference>
<reference evidence="1 2" key="1">
    <citation type="submission" date="2023-02" db="EMBL/GenBank/DDBJ databases">
        <title>LHISI_Scaffold_Assembly.</title>
        <authorList>
            <person name="Stuart O.P."/>
            <person name="Cleave R."/>
            <person name="Magrath M.J.L."/>
            <person name="Mikheyev A.S."/>
        </authorList>
    </citation>
    <scope>NUCLEOTIDE SEQUENCE [LARGE SCALE GENOMIC DNA]</scope>
    <source>
        <strain evidence="1">Daus_M_001</strain>
        <tissue evidence="1">Leg muscle</tissue>
    </source>
</reference>
<dbReference type="EMBL" id="JARBHB010000010">
    <property type="protein sequence ID" value="KAJ8873985.1"/>
    <property type="molecule type" value="Genomic_DNA"/>
</dbReference>
<proteinExistence type="predicted"/>
<keyword evidence="2" id="KW-1185">Reference proteome</keyword>
<evidence type="ECO:0008006" key="3">
    <source>
        <dbReference type="Google" id="ProtNLM"/>
    </source>
</evidence>
<evidence type="ECO:0000313" key="1">
    <source>
        <dbReference type="EMBL" id="KAJ8873985.1"/>
    </source>
</evidence>
<dbReference type="PANTHER" id="PTHR23278:SF25">
    <property type="entry name" value="GH14967P"/>
    <property type="match status" value="1"/>
</dbReference>
<dbReference type="Proteomes" id="UP001159363">
    <property type="component" value="Chromosome 9"/>
</dbReference>
<dbReference type="Gene3D" id="2.60.40.10">
    <property type="entry name" value="Immunoglobulins"/>
    <property type="match status" value="1"/>
</dbReference>
<comment type="caution">
    <text evidence="1">The sequence shown here is derived from an EMBL/GenBank/DDBJ whole genome shotgun (WGS) entry which is preliminary data.</text>
</comment>
<sequence>MEKTSNNFDLNKTSIDMINIFKQMYYPNEPDYSVRVLRLSIITRRRVERFGRLLTSRSCENDECSEVSMAQRRIARVGETGHPRVNPPTSGVLPARFPSKPRPAVSWYRNDELQSAREEVVAAGDKVRSELVVRGLGREDLHSQLKCVARNNNRTQPLEATVHVDMNFETRRQGEGISLHWRASNRPLVSAVASILIGLESTRSREVEAETRKRNGARPLQLIGSLNFRSGITPFARLGENTRILALPDTDNWQSWAGRKRTRYEVREDCRGEK</sequence>
<accession>A0ABQ9GPM1</accession>
<name>A0ABQ9GPM1_9NEOP</name>
<protein>
    <recommendedName>
        <fullName evidence="3">Ig-like domain-containing protein</fullName>
    </recommendedName>
</protein>
<organism evidence="1 2">
    <name type="scientific">Dryococelus australis</name>
    <dbReference type="NCBI Taxonomy" id="614101"/>
    <lineage>
        <taxon>Eukaryota</taxon>
        <taxon>Metazoa</taxon>
        <taxon>Ecdysozoa</taxon>
        <taxon>Arthropoda</taxon>
        <taxon>Hexapoda</taxon>
        <taxon>Insecta</taxon>
        <taxon>Pterygota</taxon>
        <taxon>Neoptera</taxon>
        <taxon>Polyneoptera</taxon>
        <taxon>Phasmatodea</taxon>
        <taxon>Verophasmatodea</taxon>
        <taxon>Anareolatae</taxon>
        <taxon>Phasmatidae</taxon>
        <taxon>Eurycanthinae</taxon>
        <taxon>Dryococelus</taxon>
    </lineage>
</organism>
<dbReference type="InterPro" id="IPR036179">
    <property type="entry name" value="Ig-like_dom_sf"/>
</dbReference>